<evidence type="ECO:0000256" key="2">
    <source>
        <dbReference type="SAM" id="SignalP"/>
    </source>
</evidence>
<dbReference type="EMBL" id="BSPC01000057">
    <property type="protein sequence ID" value="GLS21985.1"/>
    <property type="molecule type" value="Genomic_DNA"/>
</dbReference>
<comment type="caution">
    <text evidence="4">The sequence shown here is derived from an EMBL/GenBank/DDBJ whole genome shotgun (WGS) entry which is preliminary data.</text>
</comment>
<feature type="domain" description="Polysaccharide export protein N-terminal" evidence="3">
    <location>
        <begin position="16"/>
        <end position="80"/>
    </location>
</feature>
<dbReference type="PANTHER" id="PTHR33619:SF3">
    <property type="entry name" value="POLYSACCHARIDE EXPORT PROTEIN GFCE-RELATED"/>
    <property type="match status" value="1"/>
</dbReference>
<feature type="chain" id="PRO_5047361212" evidence="2">
    <location>
        <begin position="20"/>
        <end position="410"/>
    </location>
</feature>
<reference evidence="5" key="1">
    <citation type="journal article" date="2019" name="Int. J. Syst. Evol. Microbiol.">
        <title>The Global Catalogue of Microorganisms (GCM) 10K type strain sequencing project: providing services to taxonomists for standard genome sequencing and annotation.</title>
        <authorList>
            <consortium name="The Broad Institute Genomics Platform"/>
            <consortium name="The Broad Institute Genome Sequencing Center for Infectious Disease"/>
            <person name="Wu L."/>
            <person name="Ma J."/>
        </authorList>
    </citation>
    <scope>NUCLEOTIDE SEQUENCE [LARGE SCALE GENOMIC DNA]</scope>
    <source>
        <strain evidence="5">NBRC 101365</strain>
    </source>
</reference>
<organism evidence="4 5">
    <name type="scientific">Labrys miyagiensis</name>
    <dbReference type="NCBI Taxonomy" id="346912"/>
    <lineage>
        <taxon>Bacteria</taxon>
        <taxon>Pseudomonadati</taxon>
        <taxon>Pseudomonadota</taxon>
        <taxon>Alphaproteobacteria</taxon>
        <taxon>Hyphomicrobiales</taxon>
        <taxon>Xanthobacteraceae</taxon>
        <taxon>Labrys</taxon>
    </lineage>
</organism>
<evidence type="ECO:0000256" key="1">
    <source>
        <dbReference type="ARBA" id="ARBA00022729"/>
    </source>
</evidence>
<dbReference type="Pfam" id="PF02563">
    <property type="entry name" value="Poly_export"/>
    <property type="match status" value="1"/>
</dbReference>
<dbReference type="InterPro" id="IPR049712">
    <property type="entry name" value="Poly_export"/>
</dbReference>
<accession>A0ABQ6CSN4</accession>
<evidence type="ECO:0000313" key="5">
    <source>
        <dbReference type="Proteomes" id="UP001156882"/>
    </source>
</evidence>
<name>A0ABQ6CSN4_9HYPH</name>
<proteinExistence type="predicted"/>
<gene>
    <name evidence="4" type="ORF">GCM10007874_50020</name>
</gene>
<keyword evidence="1 2" id="KW-0732">Signal</keyword>
<keyword evidence="5" id="KW-1185">Reference proteome</keyword>
<evidence type="ECO:0000259" key="3">
    <source>
        <dbReference type="Pfam" id="PF02563"/>
    </source>
</evidence>
<dbReference type="PANTHER" id="PTHR33619">
    <property type="entry name" value="POLYSACCHARIDE EXPORT PROTEIN GFCE-RELATED"/>
    <property type="match status" value="1"/>
</dbReference>
<dbReference type="Gene3D" id="3.30.1950.10">
    <property type="entry name" value="wza like domain"/>
    <property type="match status" value="1"/>
</dbReference>
<protein>
    <submittedName>
        <fullName evidence="4">Exopolysaccharide biosynthesis protein</fullName>
    </submittedName>
</protein>
<feature type="signal peptide" evidence="2">
    <location>
        <begin position="1"/>
        <end position="19"/>
    </location>
</feature>
<sequence length="410" mass="44814">MGFVGAILALISTVAPASAAYKVQQGDTIEITVVGIPELSQRNTVQPDGAIALPLVGALSVEGLTPSELREKVQSQFEQKIYRLRASDGHEILTVIRPEEVSAAIVGYRPIYVTGDVAKQGQQTFLPAMTVRQALALAGGFDFQGREQGTVKDLPTLRIDYELALSDIASATVQTARLNAELNGRTEFGPIDFSDTPLSRDRLTEIQKSEAAILQAQMDDYQRQHDFFNSAMGQADERISVVAQQKNEEEAGNSADTTELHRLLDLLSKGQETSLRVTEARRALLLSSTRTLQANVELLELKRQKSDLARQAQHFEDQRRIDLLKALQEAAAAQAAAKIKAQKLALELNSSRRLDSLLDLAANVEHNIEVVRQEGGQAALTVDEDFVLMPGDVINVTLRPPLLTSTTENP</sequence>
<dbReference type="InterPro" id="IPR003715">
    <property type="entry name" value="Poly_export_N"/>
</dbReference>
<evidence type="ECO:0000313" key="4">
    <source>
        <dbReference type="EMBL" id="GLS21985.1"/>
    </source>
</evidence>
<dbReference type="Proteomes" id="UP001156882">
    <property type="component" value="Unassembled WGS sequence"/>
</dbReference>